<dbReference type="EMBL" id="CP072943">
    <property type="protein sequence ID" value="QTX32554.1"/>
    <property type="molecule type" value="Genomic_DNA"/>
</dbReference>
<dbReference type="InterPro" id="IPR009057">
    <property type="entry name" value="Homeodomain-like_sf"/>
</dbReference>
<dbReference type="GO" id="GO:0000976">
    <property type="term" value="F:transcription cis-regulatory region binding"/>
    <property type="evidence" value="ECO:0007669"/>
    <property type="project" value="TreeGrafter"/>
</dbReference>
<dbReference type="InterPro" id="IPR001647">
    <property type="entry name" value="HTH_TetR"/>
</dbReference>
<evidence type="ECO:0000256" key="3">
    <source>
        <dbReference type="ARBA" id="ARBA00023163"/>
    </source>
</evidence>
<dbReference type="RefSeq" id="WP_274373795.1">
    <property type="nucleotide sequence ID" value="NZ_CP072943.1"/>
</dbReference>
<reference evidence="7" key="1">
    <citation type="submission" date="2021-04" db="EMBL/GenBank/DDBJ databases">
        <title>A novel Synergistetes isolate from a pyrite-forming mixed culture.</title>
        <authorList>
            <person name="Bunk B."/>
            <person name="Sproer C."/>
            <person name="Spring S."/>
            <person name="Pester M."/>
        </authorList>
    </citation>
    <scope>NUCLEOTIDE SEQUENCE [LARGE SCALE GENOMIC DNA]</scope>
    <source>
        <strain evidence="7">J.5.4.2-T.3.5.2</strain>
    </source>
</reference>
<evidence type="ECO:0000259" key="5">
    <source>
        <dbReference type="PROSITE" id="PS50977"/>
    </source>
</evidence>
<dbReference type="KEGG" id="aram:KAR29_00990"/>
<dbReference type="Proteomes" id="UP000671879">
    <property type="component" value="Chromosome"/>
</dbReference>
<feature type="DNA-binding region" description="H-T-H motif" evidence="4">
    <location>
        <begin position="31"/>
        <end position="50"/>
    </location>
</feature>
<keyword evidence="1" id="KW-0805">Transcription regulation</keyword>
<evidence type="ECO:0000313" key="7">
    <source>
        <dbReference type="Proteomes" id="UP000671879"/>
    </source>
</evidence>
<evidence type="ECO:0000313" key="6">
    <source>
        <dbReference type="EMBL" id="QTX32554.1"/>
    </source>
</evidence>
<keyword evidence="7" id="KW-1185">Reference proteome</keyword>
<gene>
    <name evidence="6" type="ORF">KAR29_00990</name>
</gene>
<keyword evidence="2 4" id="KW-0238">DNA-binding</keyword>
<organism evidence="6 7">
    <name type="scientific">Aminithiophilus ramosus</name>
    <dbReference type="NCBI Taxonomy" id="3029084"/>
    <lineage>
        <taxon>Bacteria</taxon>
        <taxon>Thermotogati</taxon>
        <taxon>Synergistota</taxon>
        <taxon>Synergistia</taxon>
        <taxon>Synergistales</taxon>
        <taxon>Aminithiophilaceae</taxon>
        <taxon>Aminithiophilus</taxon>
    </lineage>
</organism>
<sequence length="221" mass="24371">MTTYSTGEGTRRALIEAAGELAAEVGFSSVSTRAVATRAGENAGSIHYHFGGKGNLFEAVLLEATKPMREEVLADVVAVYEPLLATAAGRARALRIFVHAMIEALFRDGEPAWACRVVYQVLRKAGPLRDFVVEKVVDPWLCAAEGLFRAIDPGLTEEEPLLHSFLVAMPIYFHADYMDVILDRMGLDGYGTAYLAKLEDRIVWQTQRYFGLPCDGGERNR</sequence>
<dbReference type="Gene3D" id="1.10.357.10">
    <property type="entry name" value="Tetracycline Repressor, domain 2"/>
    <property type="match status" value="1"/>
</dbReference>
<accession>A0A9Q7AG61</accession>
<protein>
    <submittedName>
        <fullName evidence="6">TetR/AcrR family transcriptional regulator</fullName>
    </submittedName>
</protein>
<dbReference type="PANTHER" id="PTHR30055:SF234">
    <property type="entry name" value="HTH-TYPE TRANSCRIPTIONAL REGULATOR BETI"/>
    <property type="match status" value="1"/>
</dbReference>
<dbReference type="PRINTS" id="PR00455">
    <property type="entry name" value="HTHTETR"/>
</dbReference>
<dbReference type="AlphaFoldDB" id="A0A9Q7AG61"/>
<dbReference type="PROSITE" id="PS50977">
    <property type="entry name" value="HTH_TETR_2"/>
    <property type="match status" value="1"/>
</dbReference>
<dbReference type="GO" id="GO:0003700">
    <property type="term" value="F:DNA-binding transcription factor activity"/>
    <property type="evidence" value="ECO:0007669"/>
    <property type="project" value="TreeGrafter"/>
</dbReference>
<dbReference type="Pfam" id="PF00440">
    <property type="entry name" value="TetR_N"/>
    <property type="match status" value="1"/>
</dbReference>
<dbReference type="InterPro" id="IPR050109">
    <property type="entry name" value="HTH-type_TetR-like_transc_reg"/>
</dbReference>
<evidence type="ECO:0000256" key="4">
    <source>
        <dbReference type="PROSITE-ProRule" id="PRU00335"/>
    </source>
</evidence>
<name>A0A9Q7AG61_9BACT</name>
<evidence type="ECO:0000256" key="2">
    <source>
        <dbReference type="ARBA" id="ARBA00023125"/>
    </source>
</evidence>
<dbReference type="PANTHER" id="PTHR30055">
    <property type="entry name" value="HTH-TYPE TRANSCRIPTIONAL REGULATOR RUTR"/>
    <property type="match status" value="1"/>
</dbReference>
<feature type="domain" description="HTH tetR-type" evidence="5">
    <location>
        <begin position="8"/>
        <end position="68"/>
    </location>
</feature>
<proteinExistence type="predicted"/>
<evidence type="ECO:0000256" key="1">
    <source>
        <dbReference type="ARBA" id="ARBA00023015"/>
    </source>
</evidence>
<dbReference type="SUPFAM" id="SSF46689">
    <property type="entry name" value="Homeodomain-like"/>
    <property type="match status" value="1"/>
</dbReference>
<keyword evidence="3" id="KW-0804">Transcription</keyword>